<evidence type="ECO:0000313" key="4">
    <source>
        <dbReference type="EMBL" id="SFV90840.1"/>
    </source>
</evidence>
<dbReference type="GO" id="GO:0003700">
    <property type="term" value="F:DNA-binding transcription factor activity"/>
    <property type="evidence" value="ECO:0007669"/>
    <property type="project" value="InterPro"/>
</dbReference>
<dbReference type="InterPro" id="IPR018060">
    <property type="entry name" value="HTH_AraC"/>
</dbReference>
<dbReference type="Gene3D" id="1.10.10.60">
    <property type="entry name" value="Homeodomain-like"/>
    <property type="match status" value="1"/>
</dbReference>
<dbReference type="InterPro" id="IPR053142">
    <property type="entry name" value="PchR_regulatory_protein"/>
</dbReference>
<evidence type="ECO:0000256" key="1">
    <source>
        <dbReference type="ARBA" id="ARBA00023015"/>
    </source>
</evidence>
<gene>
    <name evidence="4" type="ORF">MNB_SV-4-641</name>
</gene>
<dbReference type="PANTHER" id="PTHR47893">
    <property type="entry name" value="REGULATORY PROTEIN PCHR"/>
    <property type="match status" value="1"/>
</dbReference>
<dbReference type="Pfam" id="PF12833">
    <property type="entry name" value="HTH_18"/>
    <property type="match status" value="1"/>
</dbReference>
<sequence length="63" mass="7267">MLSFGVVTMCLYRPRLEEANLLLKEEKLTIGEVAKRVGYSHQGHFSKLFFATYGVYPKELIRS</sequence>
<proteinExistence type="predicted"/>
<dbReference type="SUPFAM" id="SSF46689">
    <property type="entry name" value="Homeodomain-like"/>
    <property type="match status" value="1"/>
</dbReference>
<dbReference type="InterPro" id="IPR009057">
    <property type="entry name" value="Homeodomain-like_sf"/>
</dbReference>
<dbReference type="EMBL" id="FPIB01000025">
    <property type="protein sequence ID" value="SFV90840.1"/>
    <property type="molecule type" value="Genomic_DNA"/>
</dbReference>
<dbReference type="PANTHER" id="PTHR47893:SF1">
    <property type="entry name" value="REGULATORY PROTEIN PCHR"/>
    <property type="match status" value="1"/>
</dbReference>
<reference evidence="4" key="1">
    <citation type="submission" date="2016-10" db="EMBL/GenBank/DDBJ databases">
        <authorList>
            <person name="de Groot N.N."/>
        </authorList>
    </citation>
    <scope>NUCLEOTIDE SEQUENCE</scope>
</reference>
<accession>A0A1W1EAA2</accession>
<keyword evidence="1" id="KW-0805">Transcription regulation</keyword>
<dbReference type="GO" id="GO:0043565">
    <property type="term" value="F:sequence-specific DNA binding"/>
    <property type="evidence" value="ECO:0007669"/>
    <property type="project" value="InterPro"/>
</dbReference>
<evidence type="ECO:0000259" key="3">
    <source>
        <dbReference type="PROSITE" id="PS01124"/>
    </source>
</evidence>
<evidence type="ECO:0000256" key="2">
    <source>
        <dbReference type="ARBA" id="ARBA00023163"/>
    </source>
</evidence>
<dbReference type="PROSITE" id="PS01124">
    <property type="entry name" value="HTH_ARAC_FAMILY_2"/>
    <property type="match status" value="1"/>
</dbReference>
<dbReference type="AlphaFoldDB" id="A0A1W1EAA2"/>
<keyword evidence="2" id="KW-0804">Transcription</keyword>
<organism evidence="4">
    <name type="scientific">hydrothermal vent metagenome</name>
    <dbReference type="NCBI Taxonomy" id="652676"/>
    <lineage>
        <taxon>unclassified sequences</taxon>
        <taxon>metagenomes</taxon>
        <taxon>ecological metagenomes</taxon>
    </lineage>
</organism>
<name>A0A1W1EAA2_9ZZZZ</name>
<protein>
    <submittedName>
        <fullName evidence="4">Transcriptional regulator, AraC family</fullName>
    </submittedName>
</protein>
<feature type="domain" description="HTH araC/xylS-type" evidence="3">
    <location>
        <begin position="11"/>
        <end position="63"/>
    </location>
</feature>